<proteinExistence type="predicted"/>
<dbReference type="GO" id="GO:0042558">
    <property type="term" value="P:pteridine-containing compound metabolic process"/>
    <property type="evidence" value="ECO:0007669"/>
    <property type="project" value="InterPro"/>
</dbReference>
<reference evidence="3" key="1">
    <citation type="submission" date="2019-08" db="EMBL/GenBank/DDBJ databases">
        <title>Limnoglobus roseus gen. nov., sp. nov., a novel freshwater planctomycete with a giant genome from the family Gemmataceae.</title>
        <authorList>
            <person name="Kulichevskaya I.S."/>
            <person name="Naumoff D.G."/>
            <person name="Miroshnikov K."/>
            <person name="Ivanova A."/>
            <person name="Philippov D.A."/>
            <person name="Hakobyan A."/>
            <person name="Rijpstra I.C."/>
            <person name="Sinninghe Damste J.S."/>
            <person name="Liesack W."/>
            <person name="Dedysh S.N."/>
        </authorList>
    </citation>
    <scope>NUCLEOTIDE SEQUENCE [LARGE SCALE GENOMIC DNA]</scope>
    <source>
        <strain evidence="3">PX52</strain>
    </source>
</reference>
<dbReference type="InterPro" id="IPR011005">
    <property type="entry name" value="Dihydropteroate_synth-like_sf"/>
</dbReference>
<dbReference type="AlphaFoldDB" id="A0A5C1AHZ3"/>
<dbReference type="PROSITE" id="PS50972">
    <property type="entry name" value="PTERIN_BINDING"/>
    <property type="match status" value="1"/>
</dbReference>
<dbReference type="Pfam" id="PF20123">
    <property type="entry name" value="DUF6513"/>
    <property type="match status" value="1"/>
</dbReference>
<dbReference type="InterPro" id="IPR025595">
    <property type="entry name" value="PterinBD-DUF4346"/>
</dbReference>
<name>A0A5C1AHZ3_9BACT</name>
<dbReference type="EMBL" id="CP042425">
    <property type="protein sequence ID" value="QEL18460.1"/>
    <property type="molecule type" value="Genomic_DNA"/>
</dbReference>
<organism evidence="2 3">
    <name type="scientific">Limnoglobus roseus</name>
    <dbReference type="NCBI Taxonomy" id="2598579"/>
    <lineage>
        <taxon>Bacteria</taxon>
        <taxon>Pseudomonadati</taxon>
        <taxon>Planctomycetota</taxon>
        <taxon>Planctomycetia</taxon>
        <taxon>Gemmatales</taxon>
        <taxon>Gemmataceae</taxon>
        <taxon>Limnoglobus</taxon>
    </lineage>
</organism>
<evidence type="ECO:0000313" key="2">
    <source>
        <dbReference type="EMBL" id="QEL18460.1"/>
    </source>
</evidence>
<sequence length="466" mass="51356">MDAPRRERILFVTGKLAEASLRRVLAELRPKVSFDAEVAVLPITVAALMTTKWVAGHLSVPESVDRILLPGLCRGEAELVATAAQRPTAFGPKDLRDLPEHFGHRSGPPAGYGKHDIEILAEINHAPQLSLDQILAVARRYRESGADVIDLGCDPGTTWAGVGSATAALRAEGFRVSVDSFDSAEVEAALAVGAELVLSVNSTNVADARRWHAQFPAVEVVAIPDSPSDLDSLHRTVEHLQTWGVKHRLDPILEPIGFGFATSLGRYIETRRRYPDAEIMMGVGNLTELTDVDSAGVNVLLAGFCQELGIRSVLATEVINWCRSAVKEFALARRLVFHAVKEKVLPKRLEPNLVLLRDPRLATHGEEMLRELAERITDRNYRIFAERGELHVMNGTTYLRGTDPFQIFAELLKQDARIDPSHAFYLGYEFAKAVTALTLGKNYEQDRALTWGFLTVPEISHRNAGL</sequence>
<feature type="domain" description="Pterin-binding" evidence="1">
    <location>
        <begin position="109"/>
        <end position="337"/>
    </location>
</feature>
<dbReference type="RefSeq" id="WP_149112971.1">
    <property type="nucleotide sequence ID" value="NZ_CP042425.1"/>
</dbReference>
<dbReference type="Proteomes" id="UP000324974">
    <property type="component" value="Chromosome"/>
</dbReference>
<dbReference type="SUPFAM" id="SSF51717">
    <property type="entry name" value="Dihydropteroate synthetase-like"/>
    <property type="match status" value="1"/>
</dbReference>
<dbReference type="Gene3D" id="3.20.20.20">
    <property type="entry name" value="Dihydropteroate synthase-like"/>
    <property type="match status" value="1"/>
</dbReference>
<accession>A0A5C1AHZ3</accession>
<dbReference type="InterPro" id="IPR000489">
    <property type="entry name" value="Pterin-binding_dom"/>
</dbReference>
<keyword evidence="3" id="KW-1185">Reference proteome</keyword>
<dbReference type="OrthoDB" id="4029442at2"/>
<dbReference type="KEGG" id="lrs:PX52LOC_05485"/>
<evidence type="ECO:0000259" key="1">
    <source>
        <dbReference type="PROSITE" id="PS50972"/>
    </source>
</evidence>
<gene>
    <name evidence="2" type="ORF">PX52LOC_05485</name>
</gene>
<evidence type="ECO:0000313" key="3">
    <source>
        <dbReference type="Proteomes" id="UP000324974"/>
    </source>
</evidence>
<dbReference type="Pfam" id="PF14251">
    <property type="entry name" value="PterinBD-DUF4346"/>
    <property type="match status" value="1"/>
</dbReference>
<dbReference type="Pfam" id="PF00809">
    <property type="entry name" value="Pterin_bind"/>
    <property type="match status" value="1"/>
</dbReference>
<dbReference type="InterPro" id="IPR045406">
    <property type="entry name" value="DUF6513"/>
</dbReference>
<protein>
    <submittedName>
        <fullName evidence="2">Dihydropteroate synthase</fullName>
    </submittedName>
</protein>